<dbReference type="InterPro" id="IPR035906">
    <property type="entry name" value="MetI-like_sf"/>
</dbReference>
<name>A0ABY5FZ52_9MICO</name>
<evidence type="ECO:0000259" key="8">
    <source>
        <dbReference type="PROSITE" id="PS50928"/>
    </source>
</evidence>
<evidence type="ECO:0000256" key="5">
    <source>
        <dbReference type="ARBA" id="ARBA00022989"/>
    </source>
</evidence>
<dbReference type="RefSeq" id="WP_255160747.1">
    <property type="nucleotide sequence ID" value="NZ_CP101497.1"/>
</dbReference>
<protein>
    <submittedName>
        <fullName evidence="9">Carbohydrate ABC transporter permease</fullName>
    </submittedName>
</protein>
<dbReference type="InterPro" id="IPR000515">
    <property type="entry name" value="MetI-like"/>
</dbReference>
<feature type="transmembrane region" description="Helical" evidence="7">
    <location>
        <begin position="117"/>
        <end position="136"/>
    </location>
</feature>
<dbReference type="Pfam" id="PF00528">
    <property type="entry name" value="BPD_transp_1"/>
    <property type="match status" value="1"/>
</dbReference>
<keyword evidence="6 7" id="KW-0472">Membrane</keyword>
<reference evidence="9" key="1">
    <citation type="submission" date="2022-07" db="EMBL/GenBank/DDBJ databases">
        <title>Taxonomic analysis of Microcella humidisoli nov. sp., isolated from riverside soil.</title>
        <authorList>
            <person name="Molina K.M."/>
            <person name="Kim S.B."/>
        </authorList>
    </citation>
    <scope>NUCLEOTIDE SEQUENCE</scope>
    <source>
        <strain evidence="9">MMS21-STM10</strain>
    </source>
</reference>
<evidence type="ECO:0000313" key="10">
    <source>
        <dbReference type="Proteomes" id="UP001060039"/>
    </source>
</evidence>
<dbReference type="PROSITE" id="PS50928">
    <property type="entry name" value="ABC_TM1"/>
    <property type="match status" value="1"/>
</dbReference>
<accession>A0ABY5FZ52</accession>
<feature type="transmembrane region" description="Helical" evidence="7">
    <location>
        <begin position="247"/>
        <end position="268"/>
    </location>
</feature>
<proteinExistence type="inferred from homology"/>
<keyword evidence="3" id="KW-1003">Cell membrane</keyword>
<evidence type="ECO:0000256" key="2">
    <source>
        <dbReference type="ARBA" id="ARBA00022448"/>
    </source>
</evidence>
<feature type="domain" description="ABC transmembrane type-1" evidence="8">
    <location>
        <begin position="79"/>
        <end position="268"/>
    </location>
</feature>
<evidence type="ECO:0000256" key="4">
    <source>
        <dbReference type="ARBA" id="ARBA00022692"/>
    </source>
</evidence>
<evidence type="ECO:0000256" key="1">
    <source>
        <dbReference type="ARBA" id="ARBA00004651"/>
    </source>
</evidence>
<feature type="transmembrane region" description="Helical" evidence="7">
    <location>
        <begin position="189"/>
        <end position="214"/>
    </location>
</feature>
<dbReference type="CDD" id="cd06261">
    <property type="entry name" value="TM_PBP2"/>
    <property type="match status" value="1"/>
</dbReference>
<dbReference type="PANTHER" id="PTHR43744:SF8">
    <property type="entry name" value="SN-GLYCEROL-3-PHOSPHATE TRANSPORT SYSTEM PERMEASE PROTEIN UGPE"/>
    <property type="match status" value="1"/>
</dbReference>
<dbReference type="SUPFAM" id="SSF161098">
    <property type="entry name" value="MetI-like"/>
    <property type="match status" value="1"/>
</dbReference>
<organism evidence="9 10">
    <name type="scientific">Microcella humidisoli</name>
    <dbReference type="NCBI Taxonomy" id="2963406"/>
    <lineage>
        <taxon>Bacteria</taxon>
        <taxon>Bacillati</taxon>
        <taxon>Actinomycetota</taxon>
        <taxon>Actinomycetes</taxon>
        <taxon>Micrococcales</taxon>
        <taxon>Microbacteriaceae</taxon>
        <taxon>Microcella</taxon>
    </lineage>
</organism>
<feature type="transmembrane region" description="Helical" evidence="7">
    <location>
        <begin position="12"/>
        <end position="38"/>
    </location>
</feature>
<dbReference type="PANTHER" id="PTHR43744">
    <property type="entry name" value="ABC TRANSPORTER PERMEASE PROTEIN MG189-RELATED-RELATED"/>
    <property type="match status" value="1"/>
</dbReference>
<evidence type="ECO:0000256" key="3">
    <source>
        <dbReference type="ARBA" id="ARBA00022475"/>
    </source>
</evidence>
<keyword evidence="10" id="KW-1185">Reference proteome</keyword>
<sequence>MNAKGRRSRLRATHVAVGGAVLAIVVLFFGAPFAFILLTASKGQAEAAEFSFGWPTEFLLLQNLGEVLTTRDGIVVRALINSTVITTLSVALIVLLSAMVAFVLSRRPGPATSAVTLIMYLALLVPPAIVPTIWVLQGTGLFKTLAGVILVQVAYGMPFSVLLFRAFMTTVPRELDEAALIDGATSWRLFWVIVFPLLRPVMVTVIVIQAIVVFNDFATPLYFLPGDANATAQLTLFNFRSQFFTSWNLLFANILVVTVPPLLAFIFFSRQIVAGMSSGAIK</sequence>
<dbReference type="EMBL" id="CP101497">
    <property type="protein sequence ID" value="UTT63615.1"/>
    <property type="molecule type" value="Genomic_DNA"/>
</dbReference>
<evidence type="ECO:0000256" key="6">
    <source>
        <dbReference type="ARBA" id="ARBA00023136"/>
    </source>
</evidence>
<evidence type="ECO:0000256" key="7">
    <source>
        <dbReference type="RuleBase" id="RU363032"/>
    </source>
</evidence>
<gene>
    <name evidence="9" type="ORF">NNL39_05815</name>
</gene>
<evidence type="ECO:0000313" key="9">
    <source>
        <dbReference type="EMBL" id="UTT63615.1"/>
    </source>
</evidence>
<keyword evidence="2 7" id="KW-0813">Transport</keyword>
<keyword evidence="5 7" id="KW-1133">Transmembrane helix</keyword>
<dbReference type="Gene3D" id="1.10.3720.10">
    <property type="entry name" value="MetI-like"/>
    <property type="match status" value="1"/>
</dbReference>
<comment type="similarity">
    <text evidence="7">Belongs to the binding-protein-dependent transport system permease family.</text>
</comment>
<dbReference type="Proteomes" id="UP001060039">
    <property type="component" value="Chromosome"/>
</dbReference>
<comment type="subcellular location">
    <subcellularLocation>
        <location evidence="1 7">Cell membrane</location>
        <topology evidence="1 7">Multi-pass membrane protein</topology>
    </subcellularLocation>
</comment>
<keyword evidence="4 7" id="KW-0812">Transmembrane</keyword>
<feature type="transmembrane region" description="Helical" evidence="7">
    <location>
        <begin position="148"/>
        <end position="168"/>
    </location>
</feature>
<feature type="transmembrane region" description="Helical" evidence="7">
    <location>
        <begin position="84"/>
        <end position="105"/>
    </location>
</feature>